<name>A0A0L6VRD0_9BASI</name>
<proteinExistence type="predicted"/>
<gene>
    <name evidence="2" type="ORF">VP01_1166g1</name>
</gene>
<organism evidence="2 3">
    <name type="scientific">Puccinia sorghi</name>
    <dbReference type="NCBI Taxonomy" id="27349"/>
    <lineage>
        <taxon>Eukaryota</taxon>
        <taxon>Fungi</taxon>
        <taxon>Dikarya</taxon>
        <taxon>Basidiomycota</taxon>
        <taxon>Pucciniomycotina</taxon>
        <taxon>Pucciniomycetes</taxon>
        <taxon>Pucciniales</taxon>
        <taxon>Pucciniaceae</taxon>
        <taxon>Puccinia</taxon>
    </lineage>
</organism>
<evidence type="ECO:0000313" key="3">
    <source>
        <dbReference type="Proteomes" id="UP000037035"/>
    </source>
</evidence>
<keyword evidence="3" id="KW-1185">Reference proteome</keyword>
<reference evidence="2 3" key="1">
    <citation type="submission" date="2015-08" db="EMBL/GenBank/DDBJ databases">
        <title>Next Generation Sequencing and Analysis of the Genome of Puccinia sorghi L Schw, the Causal Agent of Maize Common Rust.</title>
        <authorList>
            <person name="Rochi L."/>
            <person name="Burguener G."/>
            <person name="Darino M."/>
            <person name="Turjanski A."/>
            <person name="Kreff E."/>
            <person name="Dieguez M.J."/>
            <person name="Sacco F."/>
        </authorList>
    </citation>
    <scope>NUCLEOTIDE SEQUENCE [LARGE SCALE GENOMIC DNA]</scope>
    <source>
        <strain evidence="2 3">RO10H11247</strain>
    </source>
</reference>
<comment type="caution">
    <text evidence="2">The sequence shown here is derived from an EMBL/GenBank/DDBJ whole genome shotgun (WGS) entry which is preliminary data.</text>
</comment>
<dbReference type="EMBL" id="LAVV01001854">
    <property type="protein sequence ID" value="KNZ63263.1"/>
    <property type="molecule type" value="Genomic_DNA"/>
</dbReference>
<feature type="region of interest" description="Disordered" evidence="1">
    <location>
        <begin position="63"/>
        <end position="88"/>
    </location>
</feature>
<evidence type="ECO:0000256" key="1">
    <source>
        <dbReference type="SAM" id="MobiDB-lite"/>
    </source>
</evidence>
<dbReference type="VEuPathDB" id="FungiDB:VP01_1166g1"/>
<accession>A0A0L6VRD0</accession>
<protein>
    <submittedName>
        <fullName evidence="2">Uncharacterized protein</fullName>
    </submittedName>
</protein>
<dbReference type="Proteomes" id="UP000037035">
    <property type="component" value="Unassembled WGS sequence"/>
</dbReference>
<evidence type="ECO:0000313" key="2">
    <source>
        <dbReference type="EMBL" id="KNZ63263.1"/>
    </source>
</evidence>
<dbReference type="AlphaFoldDB" id="A0A0L6VRD0"/>
<dbReference type="STRING" id="27349.A0A0L6VRD0"/>
<sequence length="194" mass="21344">MLFSLLPSPAYLKDQELFLTSSCPKNPSKDVEDPKGLGGTHLEANYWEFSCNKSREAGRNFNRVGFRDDHQPSRSTYPEPHPESPLLPLSLPPTALHLLPLSLDSFITQPQELVLRSCMFRLPSSNCKSADGVGSRTPIRILAASSSASHPLKTSTLEIKYAGYLIEQDSPSSGLRVTQVVDLSGFGEKYDIGH</sequence>